<feature type="signal peptide" evidence="1">
    <location>
        <begin position="1"/>
        <end position="31"/>
    </location>
</feature>
<evidence type="ECO:0000256" key="1">
    <source>
        <dbReference type="SAM" id="SignalP"/>
    </source>
</evidence>
<feature type="chain" id="PRO_5021907168" description="DUF3108 domain-containing protein" evidence="1">
    <location>
        <begin position="32"/>
        <end position="227"/>
    </location>
</feature>
<gene>
    <name evidence="2" type="ORF">EVB03_08390</name>
</gene>
<keyword evidence="1" id="KW-0732">Signal</keyword>
<protein>
    <recommendedName>
        <fullName evidence="4">DUF3108 domain-containing protein</fullName>
    </recommendedName>
</protein>
<sequence>MTLVQKFLKGRRLFARSGTILLLSFGASIFAEENATEVFNFKVSLDNREVGWHRFVVETKGNQLTVSSKAKMDFTVLMVKKVAYRHEATENWLGDCLQAFESKTKRNTKIFLTSGSVKDGDFYVNRNGEEVLVSKCVKTFAYWRPAWLDDEFLLNVETGKYTPISLEVTEDQLTNMTKRVVGLPKTEIHLAYDKSGNWQTLESELKIAGTLRYQRINESVGETDAKL</sequence>
<dbReference type="InterPro" id="IPR045767">
    <property type="entry name" value="DUF6134"/>
</dbReference>
<dbReference type="AlphaFoldDB" id="A0A520MDH8"/>
<dbReference type="Pfam" id="PF19630">
    <property type="entry name" value="DUF6134"/>
    <property type="match status" value="1"/>
</dbReference>
<dbReference type="Proteomes" id="UP000315889">
    <property type="component" value="Unassembled WGS sequence"/>
</dbReference>
<evidence type="ECO:0008006" key="4">
    <source>
        <dbReference type="Google" id="ProtNLM"/>
    </source>
</evidence>
<organism evidence="2 3">
    <name type="scientific">SAR92 clade bacterium</name>
    <dbReference type="NCBI Taxonomy" id="2315479"/>
    <lineage>
        <taxon>Bacteria</taxon>
        <taxon>Pseudomonadati</taxon>
        <taxon>Pseudomonadota</taxon>
        <taxon>Gammaproteobacteria</taxon>
        <taxon>Cellvibrionales</taxon>
        <taxon>Porticoccaceae</taxon>
        <taxon>SAR92 clade</taxon>
    </lineage>
</organism>
<comment type="caution">
    <text evidence="2">The sequence shown here is derived from an EMBL/GenBank/DDBJ whole genome shotgun (WGS) entry which is preliminary data.</text>
</comment>
<evidence type="ECO:0000313" key="3">
    <source>
        <dbReference type="Proteomes" id="UP000315889"/>
    </source>
</evidence>
<proteinExistence type="predicted"/>
<name>A0A520MDH8_9GAMM</name>
<accession>A0A520MDH8</accession>
<evidence type="ECO:0000313" key="2">
    <source>
        <dbReference type="EMBL" id="RZO19286.1"/>
    </source>
</evidence>
<dbReference type="EMBL" id="SHBP01000014">
    <property type="protein sequence ID" value="RZO19286.1"/>
    <property type="molecule type" value="Genomic_DNA"/>
</dbReference>
<reference evidence="2 3" key="1">
    <citation type="submission" date="2019-02" db="EMBL/GenBank/DDBJ databases">
        <title>Prokaryotic population dynamics and viral predation in marine succession experiment using metagenomics: the confinement effect.</title>
        <authorList>
            <person name="Haro-Moreno J.M."/>
            <person name="Rodriguez-Valera F."/>
            <person name="Lopez-Perez M."/>
        </authorList>
    </citation>
    <scope>NUCLEOTIDE SEQUENCE [LARGE SCALE GENOMIC DNA]</scope>
    <source>
        <strain evidence="2">MED-G170</strain>
    </source>
</reference>